<dbReference type="EMBL" id="CP066343">
    <property type="protein sequence ID" value="UVG61079.1"/>
    <property type="molecule type" value="Genomic_DNA"/>
</dbReference>
<accession>A0A9X6BI56</accession>
<evidence type="ECO:0000313" key="2">
    <source>
        <dbReference type="Proteomes" id="UP000190508"/>
    </source>
</evidence>
<gene>
    <name evidence="1" type="ORF">Xdur_008605</name>
</gene>
<reference evidence="1" key="1">
    <citation type="submission" date="2020-12" db="EMBL/GenBank/DDBJ databases">
        <title>Complete genome investigation of Xanthomonas citri pv. durantae LMG696.</title>
        <authorList>
            <person name="Rana R."/>
            <person name="Bansal K."/>
            <person name="Patil P.B."/>
        </authorList>
    </citation>
    <scope>NUCLEOTIDE SEQUENCE</scope>
    <source>
        <strain evidence="1">LMG696</strain>
    </source>
</reference>
<dbReference type="Proteomes" id="UP000190508">
    <property type="component" value="Chromosome"/>
</dbReference>
<evidence type="ECO:0000313" key="1">
    <source>
        <dbReference type="EMBL" id="UVG61079.1"/>
    </source>
</evidence>
<sequence>MGWLYIPSNKWAPTYATYTALIGQADTEKLIAAFAGDQLEINEPGSWLDARRNASILRTWQAPEQRHLTTPMVGWLHNVTGRTVQNIVRGIPRAAA</sequence>
<organism evidence="1 2">
    <name type="scientific">Xanthomonas citri pv. durantae</name>
    <dbReference type="NCBI Taxonomy" id="487862"/>
    <lineage>
        <taxon>Bacteria</taxon>
        <taxon>Pseudomonadati</taxon>
        <taxon>Pseudomonadota</taxon>
        <taxon>Gammaproteobacteria</taxon>
        <taxon>Lysobacterales</taxon>
        <taxon>Lysobacteraceae</taxon>
        <taxon>Xanthomonas</taxon>
    </lineage>
</organism>
<dbReference type="AlphaFoldDB" id="A0A9X6BI56"/>
<proteinExistence type="predicted"/>
<protein>
    <submittedName>
        <fullName evidence="1">Uncharacterized protein</fullName>
    </submittedName>
</protein>
<name>A0A9X6BI56_XANCI</name>